<evidence type="ECO:0000313" key="2">
    <source>
        <dbReference type="EMBL" id="KAL3621933.1"/>
    </source>
</evidence>
<dbReference type="EMBL" id="JAVIJP010000061">
    <property type="protein sequence ID" value="KAL3621933.1"/>
    <property type="molecule type" value="Genomic_DNA"/>
</dbReference>
<evidence type="ECO:0000313" key="3">
    <source>
        <dbReference type="Proteomes" id="UP001632038"/>
    </source>
</evidence>
<organism evidence="2 3">
    <name type="scientific">Castilleja foliolosa</name>
    <dbReference type="NCBI Taxonomy" id="1961234"/>
    <lineage>
        <taxon>Eukaryota</taxon>
        <taxon>Viridiplantae</taxon>
        <taxon>Streptophyta</taxon>
        <taxon>Embryophyta</taxon>
        <taxon>Tracheophyta</taxon>
        <taxon>Spermatophyta</taxon>
        <taxon>Magnoliopsida</taxon>
        <taxon>eudicotyledons</taxon>
        <taxon>Gunneridae</taxon>
        <taxon>Pentapetalae</taxon>
        <taxon>asterids</taxon>
        <taxon>lamiids</taxon>
        <taxon>Lamiales</taxon>
        <taxon>Orobanchaceae</taxon>
        <taxon>Pedicularideae</taxon>
        <taxon>Castillejinae</taxon>
        <taxon>Castilleja</taxon>
    </lineage>
</organism>
<gene>
    <name evidence="2" type="ORF">CASFOL_034129</name>
</gene>
<accession>A0ABD3BXK0</accession>
<evidence type="ECO:0000256" key="1">
    <source>
        <dbReference type="SAM" id="MobiDB-lite"/>
    </source>
</evidence>
<dbReference type="Proteomes" id="UP001632038">
    <property type="component" value="Unassembled WGS sequence"/>
</dbReference>
<comment type="caution">
    <text evidence="2">The sequence shown here is derived from an EMBL/GenBank/DDBJ whole genome shotgun (WGS) entry which is preliminary data.</text>
</comment>
<protein>
    <submittedName>
        <fullName evidence="2">Uncharacterized protein</fullName>
    </submittedName>
</protein>
<keyword evidence="3" id="KW-1185">Reference proteome</keyword>
<proteinExistence type="predicted"/>
<sequence>MVSSTFSPLHFGPPRLRLVSPPLNHLLAATTTIINLNRPSIYPDRPPSQAHRRRSFNLNRTESLIPKLDPGFLSAHPQ</sequence>
<dbReference type="AlphaFoldDB" id="A0ABD3BXK0"/>
<name>A0ABD3BXK0_9LAMI</name>
<reference evidence="3" key="1">
    <citation type="journal article" date="2024" name="IScience">
        <title>Strigolactones Initiate the Formation of Haustorium-like Structures in Castilleja.</title>
        <authorList>
            <person name="Buerger M."/>
            <person name="Peterson D."/>
            <person name="Chory J."/>
        </authorList>
    </citation>
    <scope>NUCLEOTIDE SEQUENCE [LARGE SCALE GENOMIC DNA]</scope>
</reference>
<feature type="region of interest" description="Disordered" evidence="1">
    <location>
        <begin position="39"/>
        <end position="59"/>
    </location>
</feature>